<dbReference type="InterPro" id="IPR006928">
    <property type="entry name" value="Herpes_teg_USP"/>
</dbReference>
<feature type="compositionally biased region" description="Acidic residues" evidence="1">
    <location>
        <begin position="946"/>
        <end position="957"/>
    </location>
</feature>
<comment type="caution">
    <text evidence="5">The sequence shown here is derived from an EMBL/GenBank/DDBJ whole genome shotgun (WGS) entry which is preliminary data.</text>
</comment>
<feature type="region of interest" description="Disordered" evidence="1">
    <location>
        <begin position="505"/>
        <end position="684"/>
    </location>
</feature>
<evidence type="ECO:0000313" key="5">
    <source>
        <dbReference type="EMBL" id="VDI66527.1"/>
    </source>
</evidence>
<dbReference type="SUPFAM" id="SSF54001">
    <property type="entry name" value="Cysteine proteinases"/>
    <property type="match status" value="1"/>
</dbReference>
<feature type="region of interest" description="Disordered" evidence="1">
    <location>
        <begin position="456"/>
        <end position="479"/>
    </location>
</feature>
<dbReference type="InterPro" id="IPR051055">
    <property type="entry name" value="PIF1_helicase"/>
</dbReference>
<dbReference type="Pfam" id="PF20209">
    <property type="entry name" value="DUF6570"/>
    <property type="match status" value="1"/>
</dbReference>
<evidence type="ECO:0000256" key="1">
    <source>
        <dbReference type="SAM" id="MobiDB-lite"/>
    </source>
</evidence>
<dbReference type="InterPro" id="IPR046700">
    <property type="entry name" value="DUF6570"/>
</dbReference>
<feature type="domain" description="Peptidase C76" evidence="2">
    <location>
        <begin position="187"/>
        <end position="336"/>
    </location>
</feature>
<feature type="region of interest" description="Disordered" evidence="1">
    <location>
        <begin position="1"/>
        <end position="24"/>
    </location>
</feature>
<dbReference type="PANTHER" id="PTHR47642:SF5">
    <property type="entry name" value="ATP-DEPENDENT DNA HELICASE"/>
    <property type="match status" value="1"/>
</dbReference>
<feature type="compositionally biased region" description="Basic and acidic residues" evidence="1">
    <location>
        <begin position="958"/>
        <end position="968"/>
    </location>
</feature>
<feature type="domain" description="Helitron helicase-like" evidence="3">
    <location>
        <begin position="1102"/>
        <end position="1239"/>
    </location>
</feature>
<feature type="compositionally biased region" description="Basic and acidic residues" evidence="1">
    <location>
        <begin position="1549"/>
        <end position="1564"/>
    </location>
</feature>
<dbReference type="InterPro" id="IPR025476">
    <property type="entry name" value="Helitron_helicase-like"/>
</dbReference>
<feature type="compositionally biased region" description="Polar residues" evidence="1">
    <location>
        <begin position="7"/>
        <end position="18"/>
    </location>
</feature>
<keyword evidence="6" id="KW-1185">Reference proteome</keyword>
<organism evidence="5 6">
    <name type="scientific">Mytilus galloprovincialis</name>
    <name type="common">Mediterranean mussel</name>
    <dbReference type="NCBI Taxonomy" id="29158"/>
    <lineage>
        <taxon>Eukaryota</taxon>
        <taxon>Metazoa</taxon>
        <taxon>Spiralia</taxon>
        <taxon>Lophotrochozoa</taxon>
        <taxon>Mollusca</taxon>
        <taxon>Bivalvia</taxon>
        <taxon>Autobranchia</taxon>
        <taxon>Pteriomorphia</taxon>
        <taxon>Mytilida</taxon>
        <taxon>Mytiloidea</taxon>
        <taxon>Mytilidae</taxon>
        <taxon>Mytilinae</taxon>
        <taxon>Mytilus</taxon>
    </lineage>
</organism>
<proteinExistence type="predicted"/>
<protein>
    <recommendedName>
        <fullName evidence="7">Helitron helicase-like domain-containing protein</fullName>
    </recommendedName>
</protein>
<reference evidence="5" key="1">
    <citation type="submission" date="2018-11" db="EMBL/GenBank/DDBJ databases">
        <authorList>
            <person name="Alioto T."/>
            <person name="Alioto T."/>
        </authorList>
    </citation>
    <scope>NUCLEOTIDE SEQUENCE</scope>
</reference>
<dbReference type="EMBL" id="UYJE01008715">
    <property type="protein sequence ID" value="VDI66527.1"/>
    <property type="molecule type" value="Genomic_DNA"/>
</dbReference>
<evidence type="ECO:0000259" key="3">
    <source>
        <dbReference type="Pfam" id="PF14214"/>
    </source>
</evidence>
<dbReference type="Pfam" id="PF14214">
    <property type="entry name" value="Helitron_like_N"/>
    <property type="match status" value="1"/>
</dbReference>
<dbReference type="Pfam" id="PF04843">
    <property type="entry name" value="Herpes_teg_N"/>
    <property type="match status" value="1"/>
</dbReference>
<dbReference type="OrthoDB" id="6141723at2759"/>
<sequence>MGDTDLHTNINNSNSKNMGDTDLHSNANNSNLKLLEKSELKTLEISELNILEISELNKLEISELNILEISELNKLEISELNKHELSDLNQNSNNNCAKELNENSNNYCAKELNQNSNNYCAKETCQIQTDILSNESNNSYARKDSHINIQTDLLQDQNEQSKNNLEEVSDYSNSFNAKFLKFGTFDQYATKFADQSRGNQCTCNCLVFLSLSTSNFDSNTLNLDYILNKGDDIYRKHVQELTTQGLFKNMLLNFDEIPVKIEIPEGIFIINKQNILFGLALQYQELTGFLTLQEAIQNCIKQSNKFLILIGAICSAVYYFNHTYYFFDTHSHSECTLNNPLDSSGKSILIGFADLHDLLSYLYAFYTSLQIDLDSQFEILPVSISSIDTDKDVTKQIKNYFDDQKLRNTKQTKVSYQYMKRLERTKISKKTELAAKREARKNEDFKKTELAAKRDKKTELAAKREARKNEDFKKTELTAKREARKNEDFKKTELAAKREARKNEDFKKTELAAKREARKNEDFKKTELAAKREARKNEDFKKRELAAKRKVRNDENYRRAEAESKKSQRDNSDIRQMERQRELASKREARKDENYRRAEAESKKSQRDNSDIRQMERQRELASKREARKNEDFKTNETEKKKIARQDEDYRKHESERDFHRKKEYRSNPENLENERLKKQSSRQKNLDIDRFYEKTVKSTKRKNIDFTDHEKDLKKKRTQGITLDACIRNFKTKINQGPTYICTSCHQTWFCDSVVNSKTVKTNTPANMTHCFTNFKSVQHIEWICHTCLNAIKRQKIPRFAIANKMGFPQKPKELNLYPLEERLLSLRIPFMQIRQLPRGGQLSVKGNVVNVPVEVQPTINSLPHTIEKSGTISVKLKKKLEFKKCDFSENVRPFAVICALHYLMRTSDLYKSSGIEINDDWITEIAKINEEETQNENNSTEQEDHQDENDSDDDSDHFSEVDESETHVGNTDTLLDHIPDDNPLCDTGLTFAPGEGQRPISLYSDPDAEYLSFPTIFCGQRRPDNKDRSVSVHYTDIVKWELRSMDRRVAQSVPNIFFKLKKIQLKNISDKVNLALRRCQSEGKQWTAKDVLNPNTVNDLVRLDEGYYIFRSLRNSPVYLEKRKKDLFAMIRQLGLPTWFGSLSSADTNWKDLLRILGKLNDGKEYTDNELEEMDWNQKSKLVQKDPVTCSRYFDYRVQQFINLVLKSDHDPIGKLTDFFYRVEFQQRGSPHIHILIWIENAPVYESDSNEEVVAFIDKYVSCSLLENDSLVNLQVHKHSKTCRKKGHPICRFGFPLPPMKATVILEPLGENDDIEKYKAIYKEIQNEINTLHNSEDIDQMTYDMFLDDVLQMNDENYIKAIRSNLNGPKVFLKRKPSEVRVNGYMKTVLIAWQANHDLQFVLDAFACAVYIVSYISKSQKGMSALLDQAAKEARQGNLDLKHQVRHIGNYFSNSVETSAQEATYLTLQMPLTKATRQVVFINTSPRHKRTFLLKQSSALEKLGPDSTEIESDNDIKRYSRRPKQLENWCLADYVSELELQYPKTSESSDHESEQQDNRSESENEEEIQML</sequence>
<name>A0A8B6GMC8_MYTGA</name>
<feature type="region of interest" description="Disordered" evidence="1">
    <location>
        <begin position="933"/>
        <end position="981"/>
    </location>
</feature>
<feature type="domain" description="DUF6570" evidence="4">
    <location>
        <begin position="795"/>
        <end position="924"/>
    </location>
</feature>
<evidence type="ECO:0000313" key="6">
    <source>
        <dbReference type="Proteomes" id="UP000596742"/>
    </source>
</evidence>
<evidence type="ECO:0000259" key="4">
    <source>
        <dbReference type="Pfam" id="PF20209"/>
    </source>
</evidence>
<evidence type="ECO:0000259" key="2">
    <source>
        <dbReference type="Pfam" id="PF04843"/>
    </source>
</evidence>
<gene>
    <name evidence="5" type="ORF">MGAL_10B080777</name>
</gene>
<dbReference type="InterPro" id="IPR038765">
    <property type="entry name" value="Papain-like_cys_pep_sf"/>
</dbReference>
<evidence type="ECO:0008006" key="7">
    <source>
        <dbReference type="Google" id="ProtNLM"/>
    </source>
</evidence>
<accession>A0A8B6GMC8</accession>
<dbReference type="Gene3D" id="3.90.70.120">
    <property type="match status" value="1"/>
</dbReference>
<dbReference type="PANTHER" id="PTHR47642">
    <property type="entry name" value="ATP-DEPENDENT DNA HELICASE"/>
    <property type="match status" value="1"/>
</dbReference>
<feature type="region of interest" description="Disordered" evidence="1">
    <location>
        <begin position="1543"/>
        <end position="1573"/>
    </location>
</feature>
<feature type="compositionally biased region" description="Basic and acidic residues" evidence="1">
    <location>
        <begin position="505"/>
        <end position="678"/>
    </location>
</feature>
<dbReference type="Proteomes" id="UP000596742">
    <property type="component" value="Unassembled WGS sequence"/>
</dbReference>